<dbReference type="InterPro" id="IPR050975">
    <property type="entry name" value="Sleep_regulator"/>
</dbReference>
<keyword evidence="4" id="KW-1185">Reference proteome</keyword>
<evidence type="ECO:0000313" key="4">
    <source>
        <dbReference type="Proteomes" id="UP001164746"/>
    </source>
</evidence>
<dbReference type="PANTHER" id="PTHR33562">
    <property type="entry name" value="ATILLA, ISOFORM B-RELATED-RELATED"/>
    <property type="match status" value="1"/>
</dbReference>
<evidence type="ECO:0000313" key="3">
    <source>
        <dbReference type="EMBL" id="WAR06479.1"/>
    </source>
</evidence>
<sequence length="161" mass="17336">MTDTFCINKTTALYSNMSREGLLSVLLILSFTGLVSGLKCFVCDSIKDVKCRDPFDNQTFPLVDGCAHCSRLTYTKGVSKEVRRDCFEGSMGSDMCMPTTITNGKDARQCFCSQVDGCNGLPEPSHPTPTSTTTTTKPKGGTEGIVVCSGLLASLLIFHVL</sequence>
<proteinExistence type="predicted"/>
<dbReference type="Pfam" id="PF17064">
    <property type="entry name" value="QVR"/>
    <property type="match status" value="1"/>
</dbReference>
<protein>
    <submittedName>
        <fullName evidence="3">Uncharacterized protein</fullName>
    </submittedName>
</protein>
<gene>
    <name evidence="3" type="ORF">MAR_021848</name>
</gene>
<keyword evidence="2" id="KW-0325">Glycoprotein</keyword>
<organism evidence="3 4">
    <name type="scientific">Mya arenaria</name>
    <name type="common">Soft-shell clam</name>
    <dbReference type="NCBI Taxonomy" id="6604"/>
    <lineage>
        <taxon>Eukaryota</taxon>
        <taxon>Metazoa</taxon>
        <taxon>Spiralia</taxon>
        <taxon>Lophotrochozoa</taxon>
        <taxon>Mollusca</taxon>
        <taxon>Bivalvia</taxon>
        <taxon>Autobranchia</taxon>
        <taxon>Heteroconchia</taxon>
        <taxon>Euheterodonta</taxon>
        <taxon>Imparidentia</taxon>
        <taxon>Neoheterodontei</taxon>
        <taxon>Myida</taxon>
        <taxon>Myoidea</taxon>
        <taxon>Myidae</taxon>
        <taxon>Mya</taxon>
    </lineage>
</organism>
<reference evidence="3" key="1">
    <citation type="submission" date="2022-11" db="EMBL/GenBank/DDBJ databases">
        <title>Centuries of genome instability and evolution in soft-shell clam transmissible cancer (bioRxiv).</title>
        <authorList>
            <person name="Hart S.F.M."/>
            <person name="Yonemitsu M.A."/>
            <person name="Giersch R.M."/>
            <person name="Beal B.F."/>
            <person name="Arriagada G."/>
            <person name="Davis B.W."/>
            <person name="Ostrander E.A."/>
            <person name="Goff S.P."/>
            <person name="Metzger M.J."/>
        </authorList>
    </citation>
    <scope>NUCLEOTIDE SEQUENCE</scope>
    <source>
        <strain evidence="3">MELC-2E11</strain>
        <tissue evidence="3">Siphon/mantle</tissue>
    </source>
</reference>
<dbReference type="Proteomes" id="UP001164746">
    <property type="component" value="Chromosome 5"/>
</dbReference>
<evidence type="ECO:0000256" key="2">
    <source>
        <dbReference type="ARBA" id="ARBA00023180"/>
    </source>
</evidence>
<dbReference type="InterPro" id="IPR031424">
    <property type="entry name" value="QVR-like"/>
</dbReference>
<name>A0ABY7EBC1_MYAAR</name>
<accession>A0ABY7EBC1</accession>
<keyword evidence="1" id="KW-0732">Signal</keyword>
<evidence type="ECO:0000256" key="1">
    <source>
        <dbReference type="ARBA" id="ARBA00022729"/>
    </source>
</evidence>
<dbReference type="EMBL" id="CP111016">
    <property type="protein sequence ID" value="WAR06479.1"/>
    <property type="molecule type" value="Genomic_DNA"/>
</dbReference>